<evidence type="ECO:0000313" key="2">
    <source>
        <dbReference type="EMBL" id="KAK6927780.1"/>
    </source>
</evidence>
<keyword evidence="1" id="KW-0472">Membrane</keyword>
<dbReference type="Proteomes" id="UP001370490">
    <property type="component" value="Unassembled WGS sequence"/>
</dbReference>
<reference evidence="2 3" key="1">
    <citation type="submission" date="2023-12" db="EMBL/GenBank/DDBJ databases">
        <title>A high-quality genome assembly for Dillenia turbinata (Dilleniales).</title>
        <authorList>
            <person name="Chanderbali A."/>
        </authorList>
    </citation>
    <scope>NUCLEOTIDE SEQUENCE [LARGE SCALE GENOMIC DNA]</scope>
    <source>
        <strain evidence="2">LSX21</strain>
        <tissue evidence="2">Leaf</tissue>
    </source>
</reference>
<dbReference type="Pfam" id="PF04654">
    <property type="entry name" value="DUF599"/>
    <property type="match status" value="1"/>
</dbReference>
<proteinExistence type="predicted"/>
<feature type="transmembrane region" description="Helical" evidence="1">
    <location>
        <begin position="58"/>
        <end position="80"/>
    </location>
</feature>
<evidence type="ECO:0000256" key="1">
    <source>
        <dbReference type="SAM" id="Phobius"/>
    </source>
</evidence>
<accession>A0AAN8ZA08</accession>
<keyword evidence="3" id="KW-1185">Reference proteome</keyword>
<dbReference type="InterPro" id="IPR006747">
    <property type="entry name" value="DUF599"/>
</dbReference>
<name>A0AAN8ZA08_9MAGN</name>
<sequence length="203" mass="23010">MAYHGWLWHKVRKEPLKTVIGATANARRFWVSAMMEDYEKKNILIVQSLRNTIMDSTAMANTSIVVSCGLAAIITSTYSLKKPPDNIYGEHGELVFTVKFVTLLFFLLSSFVCHSLSIRLINQVNYLFVIPQVPTSTVTPEYVSKLLEKAFVLSTVGNRLLYTALPLVLWIFGPVPVLLCSIIMVPILYNHDFGNRDEEKLRI</sequence>
<dbReference type="PANTHER" id="PTHR31881:SF6">
    <property type="entry name" value="OS09G0494600 PROTEIN"/>
    <property type="match status" value="1"/>
</dbReference>
<keyword evidence="1" id="KW-1133">Transmembrane helix</keyword>
<comment type="caution">
    <text evidence="2">The sequence shown here is derived from an EMBL/GenBank/DDBJ whole genome shotgun (WGS) entry which is preliminary data.</text>
</comment>
<organism evidence="2 3">
    <name type="scientific">Dillenia turbinata</name>
    <dbReference type="NCBI Taxonomy" id="194707"/>
    <lineage>
        <taxon>Eukaryota</taxon>
        <taxon>Viridiplantae</taxon>
        <taxon>Streptophyta</taxon>
        <taxon>Embryophyta</taxon>
        <taxon>Tracheophyta</taxon>
        <taxon>Spermatophyta</taxon>
        <taxon>Magnoliopsida</taxon>
        <taxon>eudicotyledons</taxon>
        <taxon>Gunneridae</taxon>
        <taxon>Pentapetalae</taxon>
        <taxon>Dilleniales</taxon>
        <taxon>Dilleniaceae</taxon>
        <taxon>Dillenia</taxon>
    </lineage>
</organism>
<dbReference type="EMBL" id="JBAMMX010000014">
    <property type="protein sequence ID" value="KAK6927780.1"/>
    <property type="molecule type" value="Genomic_DNA"/>
</dbReference>
<protein>
    <submittedName>
        <fullName evidence="2">Uncharacterized protein</fullName>
    </submittedName>
</protein>
<feature type="transmembrane region" description="Helical" evidence="1">
    <location>
        <begin position="100"/>
        <end position="121"/>
    </location>
</feature>
<feature type="transmembrane region" description="Helical" evidence="1">
    <location>
        <begin position="167"/>
        <end position="189"/>
    </location>
</feature>
<gene>
    <name evidence="2" type="ORF">RJ641_006371</name>
</gene>
<evidence type="ECO:0000313" key="3">
    <source>
        <dbReference type="Proteomes" id="UP001370490"/>
    </source>
</evidence>
<dbReference type="AlphaFoldDB" id="A0AAN8ZA08"/>
<dbReference type="PANTHER" id="PTHR31881">
    <property type="match status" value="1"/>
</dbReference>
<keyword evidence="1" id="KW-0812">Transmembrane</keyword>